<dbReference type="RefSeq" id="WP_012477333.1">
    <property type="nucleotide sequence ID" value="NC_010865.1"/>
</dbReference>
<reference evidence="2" key="2">
    <citation type="journal article" date="2011" name="J. Biotechnol.">
        <title>The complete genome sequence of the dominant Sinorhizobium meliloti field isolate SM11 extends the S. meliloti pan-genome.</title>
        <authorList>
            <person name="Schneiker-Bekel S."/>
            <person name="Wibberg D."/>
            <person name="Bekel T."/>
            <person name="Blom J."/>
            <person name="Linke B."/>
            <person name="Neuweger H."/>
            <person name="Stiens M."/>
            <person name="Vorholter F.J."/>
            <person name="Weidner S."/>
            <person name="Goesmann A."/>
            <person name="Puhler A."/>
            <person name="Schluter A."/>
        </authorList>
    </citation>
    <scope>NUCLEOTIDE SEQUENCE [LARGE SCALE GENOMIC DNA]</scope>
    <source>
        <strain evidence="2">SM11</strain>
        <plasmid evidence="2">pSmeSM11b</plasmid>
    </source>
</reference>
<evidence type="ECO:0000313" key="1">
    <source>
        <dbReference type="EMBL" id="ABN47145.1"/>
    </source>
</evidence>
<sequence>MSIEQSELREAAMRYWEACEANVTADEAIAECARHQVRAVVRSADLALVNGEIGDVIALADHHGEYYGGDVLGYLGY</sequence>
<dbReference type="Proteomes" id="UP000009045">
    <property type="component" value="Plasmid pSmeSM11b"/>
</dbReference>
<reference evidence="1 2" key="1">
    <citation type="journal article" date="2007" name="FEMS Microbiol. Lett.">
        <title>Sequence analysis of the 181-kb accessory plasmid pSmeSM11b, isolated from a dominant Sinorhizobium meliloti strain identified during a long-term field release experiment.</title>
        <authorList>
            <person name="Stiens M."/>
            <person name="Schneiker S."/>
            <person name="Puhler A."/>
            <person name="Schluter A."/>
        </authorList>
    </citation>
    <scope>NUCLEOTIDE SEQUENCE [LARGE SCALE GENOMIC DNA]</scope>
    <source>
        <strain evidence="1 2">SM11</strain>
        <plasmid evidence="2">pSmeSM11b</plasmid>
    </source>
</reference>
<dbReference type="AlphaFoldDB" id="A4KVP4"/>
<keyword evidence="1" id="KW-0614">Plasmid</keyword>
<geneLocation type="plasmid" evidence="1 2">
    <name>pSmeSM11b</name>
</geneLocation>
<evidence type="ECO:0000313" key="2">
    <source>
        <dbReference type="Proteomes" id="UP000009045"/>
    </source>
</evidence>
<organism evidence="1 2">
    <name type="scientific">Sinorhizobium meliloti (strain SM11)</name>
    <dbReference type="NCBI Taxonomy" id="707241"/>
    <lineage>
        <taxon>Bacteria</taxon>
        <taxon>Pseudomonadati</taxon>
        <taxon>Pseudomonadota</taxon>
        <taxon>Alphaproteobacteria</taxon>
        <taxon>Hyphomicrobiales</taxon>
        <taxon>Rhizobiaceae</taxon>
        <taxon>Sinorhizobium/Ensifer group</taxon>
        <taxon>Sinorhizobium</taxon>
    </lineage>
</organism>
<dbReference type="EMBL" id="EF066650">
    <property type="protein sequence ID" value="ABN47145.1"/>
    <property type="molecule type" value="Genomic_DNA"/>
</dbReference>
<protein>
    <submittedName>
        <fullName evidence="1">Uncharacterized protein</fullName>
    </submittedName>
</protein>
<gene>
    <name evidence="1" type="primary">orf139</name>
</gene>
<accession>A4KVP4</accession>
<name>A4KVP4_SINMM</name>
<proteinExistence type="predicted"/>